<dbReference type="Proteomes" id="UP000198379">
    <property type="component" value="Unassembled WGS sequence"/>
</dbReference>
<feature type="chain" id="PRO_5012805544" evidence="1">
    <location>
        <begin position="19"/>
        <end position="226"/>
    </location>
</feature>
<sequence length="226" mass="26024">MKRSLLVLMFLTVSVLSAQENTIFFSQALNAHLPKYIQDVEQAIALNEKDTIEHLFNNLVKRSLIGTYFDDFNSNNLGKKNLSFSKFEKPVLLITYSPWSIPSKGEMPALNELAKEYGDQIDIVLLFWSDQKTARKKAKEYHHKIKIHYVDDQDNKNTQIIRNLKHSLGLPLIFSVSSNEIVINIEKRLVNKLDQTIENCYAKNLALYKNSIERLLSNEQLLVATP</sequence>
<dbReference type="InterPro" id="IPR000866">
    <property type="entry name" value="AhpC/TSA"/>
</dbReference>
<dbReference type="EMBL" id="FZNY01000007">
    <property type="protein sequence ID" value="SNS13247.1"/>
    <property type="molecule type" value="Genomic_DNA"/>
</dbReference>
<dbReference type="OrthoDB" id="1134224at2"/>
<reference evidence="3 4" key="1">
    <citation type="submission" date="2017-06" db="EMBL/GenBank/DDBJ databases">
        <authorList>
            <person name="Kim H.J."/>
            <person name="Triplett B.A."/>
        </authorList>
    </citation>
    <scope>NUCLEOTIDE SEQUENCE [LARGE SCALE GENOMIC DNA]</scope>
    <source>
        <strain evidence="3 4">DSM 25597</strain>
    </source>
</reference>
<dbReference type="InterPro" id="IPR036249">
    <property type="entry name" value="Thioredoxin-like_sf"/>
</dbReference>
<dbReference type="GO" id="GO:0016209">
    <property type="term" value="F:antioxidant activity"/>
    <property type="evidence" value="ECO:0007669"/>
    <property type="project" value="InterPro"/>
</dbReference>
<dbReference type="RefSeq" id="WP_089373042.1">
    <property type="nucleotide sequence ID" value="NZ_BMEP01000004.1"/>
</dbReference>
<dbReference type="InterPro" id="IPR013766">
    <property type="entry name" value="Thioredoxin_domain"/>
</dbReference>
<dbReference type="Pfam" id="PF00578">
    <property type="entry name" value="AhpC-TSA"/>
    <property type="match status" value="1"/>
</dbReference>
<accession>A0A239BZ25</accession>
<feature type="domain" description="Thioredoxin" evidence="2">
    <location>
        <begin position="63"/>
        <end position="217"/>
    </location>
</feature>
<evidence type="ECO:0000256" key="1">
    <source>
        <dbReference type="SAM" id="SignalP"/>
    </source>
</evidence>
<dbReference type="GO" id="GO:0016491">
    <property type="term" value="F:oxidoreductase activity"/>
    <property type="evidence" value="ECO:0007669"/>
    <property type="project" value="InterPro"/>
</dbReference>
<keyword evidence="3" id="KW-0413">Isomerase</keyword>
<organism evidence="3 4">
    <name type="scientific">Dokdonia pacifica</name>
    <dbReference type="NCBI Taxonomy" id="1627892"/>
    <lineage>
        <taxon>Bacteria</taxon>
        <taxon>Pseudomonadati</taxon>
        <taxon>Bacteroidota</taxon>
        <taxon>Flavobacteriia</taxon>
        <taxon>Flavobacteriales</taxon>
        <taxon>Flavobacteriaceae</taxon>
        <taxon>Dokdonia</taxon>
    </lineage>
</organism>
<keyword evidence="1" id="KW-0732">Signal</keyword>
<proteinExistence type="predicted"/>
<evidence type="ECO:0000313" key="3">
    <source>
        <dbReference type="EMBL" id="SNS13247.1"/>
    </source>
</evidence>
<gene>
    <name evidence="3" type="ORF">SAMN06265376_10738</name>
</gene>
<keyword evidence="4" id="KW-1185">Reference proteome</keyword>
<name>A0A239BZ25_9FLAO</name>
<evidence type="ECO:0000313" key="4">
    <source>
        <dbReference type="Proteomes" id="UP000198379"/>
    </source>
</evidence>
<dbReference type="SUPFAM" id="SSF52833">
    <property type="entry name" value="Thioredoxin-like"/>
    <property type="match status" value="1"/>
</dbReference>
<dbReference type="GO" id="GO:0016853">
    <property type="term" value="F:isomerase activity"/>
    <property type="evidence" value="ECO:0007669"/>
    <property type="project" value="UniProtKB-KW"/>
</dbReference>
<feature type="signal peptide" evidence="1">
    <location>
        <begin position="1"/>
        <end position="18"/>
    </location>
</feature>
<evidence type="ECO:0000259" key="2">
    <source>
        <dbReference type="PROSITE" id="PS51352"/>
    </source>
</evidence>
<dbReference type="AlphaFoldDB" id="A0A239BZ25"/>
<dbReference type="Gene3D" id="3.40.30.10">
    <property type="entry name" value="Glutaredoxin"/>
    <property type="match status" value="1"/>
</dbReference>
<protein>
    <submittedName>
        <fullName evidence="3">Thiol-disulfide isomerase or thioredoxin</fullName>
    </submittedName>
</protein>
<dbReference type="PROSITE" id="PS51352">
    <property type="entry name" value="THIOREDOXIN_2"/>
    <property type="match status" value="1"/>
</dbReference>